<dbReference type="STRING" id="671072.PL9214500028"/>
<evidence type="ECO:0000313" key="2">
    <source>
        <dbReference type="EMBL" id="CUR32781.1"/>
    </source>
</evidence>
<dbReference type="Proteomes" id="UP000184315">
    <property type="component" value="Unassembled WGS sequence"/>
</dbReference>
<keyword evidence="3" id="KW-1185">Reference proteome</keyword>
<dbReference type="InterPro" id="IPR003018">
    <property type="entry name" value="GAF"/>
</dbReference>
<dbReference type="SUPFAM" id="SSF55781">
    <property type="entry name" value="GAF domain-like"/>
    <property type="match status" value="1"/>
</dbReference>
<dbReference type="InterPro" id="IPR029016">
    <property type="entry name" value="GAF-like_dom_sf"/>
</dbReference>
<dbReference type="SMART" id="SM00065">
    <property type="entry name" value="GAF"/>
    <property type="match status" value="1"/>
</dbReference>
<organism evidence="2 3">
    <name type="scientific">Planktothrix tepida PCC 9214</name>
    <dbReference type="NCBI Taxonomy" id="671072"/>
    <lineage>
        <taxon>Bacteria</taxon>
        <taxon>Bacillati</taxon>
        <taxon>Cyanobacteriota</taxon>
        <taxon>Cyanophyceae</taxon>
        <taxon>Oscillatoriophycideae</taxon>
        <taxon>Oscillatoriales</taxon>
        <taxon>Microcoleaceae</taxon>
        <taxon>Planktothrix</taxon>
    </lineage>
</organism>
<reference evidence="3" key="1">
    <citation type="submission" date="2015-10" db="EMBL/GenBank/DDBJ databases">
        <authorList>
            <person name="Regsiter A."/>
            <person name="william w."/>
        </authorList>
    </citation>
    <scope>NUCLEOTIDE SEQUENCE [LARGE SCALE GENOMIC DNA]</scope>
</reference>
<evidence type="ECO:0000259" key="1">
    <source>
        <dbReference type="SMART" id="SM00065"/>
    </source>
</evidence>
<name>A0A1J1LJJ9_9CYAN</name>
<proteinExistence type="predicted"/>
<dbReference type="RefSeq" id="WP_083580027.1">
    <property type="nucleotide sequence ID" value="NZ_LN889802.1"/>
</dbReference>
<feature type="domain" description="GAF" evidence="1">
    <location>
        <begin position="3"/>
        <end position="151"/>
    </location>
</feature>
<dbReference type="EMBL" id="CZDF01000156">
    <property type="protein sequence ID" value="CUR32781.1"/>
    <property type="molecule type" value="Genomic_DNA"/>
</dbReference>
<gene>
    <name evidence="2" type="ORF">PL9214500028</name>
</gene>
<dbReference type="Gene3D" id="3.30.450.40">
    <property type="match status" value="1"/>
</dbReference>
<sequence>MMNQALTLQTIAEQVQELLQAETVVVMLAESSGEQVYFAAAVGKYAADVVGKRANAATSGLPGIVFKGSCPVLVENTKGDPRVRQDTAQAWGIKSALAIPLFFQGQLWGALMALNRLDAESFTEQDQQKLVNYGATISDYLPLSQHSESTS</sequence>
<dbReference type="Pfam" id="PF01590">
    <property type="entry name" value="GAF"/>
    <property type="match status" value="1"/>
</dbReference>
<accession>A0A1J1LJJ9</accession>
<evidence type="ECO:0000313" key="3">
    <source>
        <dbReference type="Proteomes" id="UP000184315"/>
    </source>
</evidence>
<protein>
    <submittedName>
        <fullName evidence="2">Putative phytochrome sensor protein</fullName>
    </submittedName>
</protein>
<dbReference type="OrthoDB" id="458885at2"/>
<dbReference type="AlphaFoldDB" id="A0A1J1LJJ9"/>